<evidence type="ECO:0000313" key="2">
    <source>
        <dbReference type="EMBL" id="SUJ29408.1"/>
    </source>
</evidence>
<reference evidence="2 3" key="1">
    <citation type="submission" date="2018-06" db="EMBL/GenBank/DDBJ databases">
        <authorList>
            <consortium name="Pathogen Informatics"/>
            <person name="Doyle S."/>
        </authorList>
    </citation>
    <scope>NUCLEOTIDE SEQUENCE [LARGE SCALE GENOMIC DNA]</scope>
    <source>
        <strain evidence="2 3">NCTC11388</strain>
    </source>
</reference>
<dbReference type="PROSITE" id="PS51729">
    <property type="entry name" value="GNAT_YJDJ"/>
    <property type="match status" value="1"/>
</dbReference>
<dbReference type="RefSeq" id="WP_003002909.1">
    <property type="nucleotide sequence ID" value="NZ_CP068082.1"/>
</dbReference>
<dbReference type="PANTHER" id="PTHR31435">
    <property type="entry name" value="PROTEIN NATD1"/>
    <property type="match status" value="1"/>
</dbReference>
<dbReference type="InterPro" id="IPR016181">
    <property type="entry name" value="Acyl_CoA_acyltransferase"/>
</dbReference>
<protein>
    <recommendedName>
        <fullName evidence="1">N-acetyltransferase domain-containing protein</fullName>
    </recommendedName>
</protein>
<dbReference type="Pfam" id="PF14542">
    <property type="entry name" value="Acetyltransf_CG"/>
    <property type="match status" value="1"/>
</dbReference>
<proteinExistence type="predicted"/>
<dbReference type="Proteomes" id="UP000254893">
    <property type="component" value="Unassembled WGS sequence"/>
</dbReference>
<dbReference type="AlphaFoldDB" id="A0A380CUR5"/>
<dbReference type="PANTHER" id="PTHR31435:SF10">
    <property type="entry name" value="BSR4717 PROTEIN"/>
    <property type="match status" value="1"/>
</dbReference>
<dbReference type="Gene3D" id="3.40.630.30">
    <property type="match status" value="1"/>
</dbReference>
<dbReference type="EMBL" id="UGYW01000002">
    <property type="protein sequence ID" value="SUJ29408.1"/>
    <property type="molecule type" value="Genomic_DNA"/>
</dbReference>
<dbReference type="InterPro" id="IPR045057">
    <property type="entry name" value="Gcn5-rel_NAT"/>
</dbReference>
<sequence>MKEEFLTIPLVKNETDHQYEITIDGSKAFITYRENPAMITLLHTEVEPALQGNGASTAVIEKTLDAIEQSGKKLNPLCPLVVAYIKRHPEWKRIVIEQSKSLD</sequence>
<gene>
    <name evidence="2" type="ORF">NCTC11388_04632</name>
</gene>
<dbReference type="SUPFAM" id="SSF55729">
    <property type="entry name" value="Acyl-CoA N-acyltransferases (Nat)"/>
    <property type="match status" value="1"/>
</dbReference>
<name>A0A380CUR5_SPHSI</name>
<evidence type="ECO:0000313" key="3">
    <source>
        <dbReference type="Proteomes" id="UP000254893"/>
    </source>
</evidence>
<organism evidence="2 3">
    <name type="scientific">Sphingobacterium spiritivorum</name>
    <name type="common">Flavobacterium spiritivorum</name>
    <dbReference type="NCBI Taxonomy" id="258"/>
    <lineage>
        <taxon>Bacteria</taxon>
        <taxon>Pseudomonadati</taxon>
        <taxon>Bacteroidota</taxon>
        <taxon>Sphingobacteriia</taxon>
        <taxon>Sphingobacteriales</taxon>
        <taxon>Sphingobacteriaceae</taxon>
        <taxon>Sphingobacterium</taxon>
    </lineage>
</organism>
<accession>A0A380CUR5</accession>
<feature type="domain" description="N-acetyltransferase" evidence="1">
    <location>
        <begin position="11"/>
        <end position="96"/>
    </location>
</feature>
<evidence type="ECO:0000259" key="1">
    <source>
        <dbReference type="PROSITE" id="PS51729"/>
    </source>
</evidence>
<dbReference type="InterPro" id="IPR031165">
    <property type="entry name" value="GNAT_YJDJ"/>
</dbReference>